<organism evidence="5 6">
    <name type="scientific">Pantoea ananatis (strain AJ13355)</name>
    <dbReference type="NCBI Taxonomy" id="932677"/>
    <lineage>
        <taxon>Bacteria</taxon>
        <taxon>Pseudomonadati</taxon>
        <taxon>Pseudomonadota</taxon>
        <taxon>Gammaproteobacteria</taxon>
        <taxon>Enterobacterales</taxon>
        <taxon>Erwiniaceae</taxon>
        <taxon>Pantoea</taxon>
    </lineage>
</organism>
<dbReference type="OrthoDB" id="9801656at2"/>
<name>A0A0H3KZ66_PANAA</name>
<evidence type="ECO:0000256" key="1">
    <source>
        <dbReference type="ARBA" id="ARBA00022679"/>
    </source>
</evidence>
<keyword evidence="2" id="KW-0012">Acyltransferase</keyword>
<dbReference type="eggNOG" id="COG1670">
    <property type="taxonomic scope" value="Bacteria"/>
</dbReference>
<dbReference type="SUPFAM" id="SSF55729">
    <property type="entry name" value="Acyl-CoA N-acyltransferases (Nat)"/>
    <property type="match status" value="1"/>
</dbReference>
<dbReference type="PROSITE" id="PS51186">
    <property type="entry name" value="GNAT"/>
    <property type="match status" value="1"/>
</dbReference>
<dbReference type="PANTHER" id="PTHR43792">
    <property type="entry name" value="GNAT FAMILY, PUTATIVE (AFU_ORTHOLOGUE AFUA_3G00765)-RELATED-RELATED"/>
    <property type="match status" value="1"/>
</dbReference>
<dbReference type="AlphaFoldDB" id="A0A0H3KZ66"/>
<gene>
    <name evidence="5" type="primary">rimL</name>
    <name evidence="5" type="ordered locus">PAJ_2243</name>
</gene>
<dbReference type="InterPro" id="IPR051531">
    <property type="entry name" value="N-acetyltransferase"/>
</dbReference>
<protein>
    <submittedName>
        <fullName evidence="5">Acetyltransferase GNAT family RimL</fullName>
    </submittedName>
</protein>
<accession>A0A0H3KZ66</accession>
<dbReference type="EMBL" id="AP012032">
    <property type="protein sequence ID" value="BAK12323.1"/>
    <property type="molecule type" value="Genomic_DNA"/>
</dbReference>
<keyword evidence="1" id="KW-0808">Transferase</keyword>
<evidence type="ECO:0000256" key="2">
    <source>
        <dbReference type="ARBA" id="ARBA00023315"/>
    </source>
</evidence>
<comment type="similarity">
    <text evidence="3">Belongs to the acetyltransferase family. RimJ subfamily.</text>
</comment>
<dbReference type="Proteomes" id="UP000006690">
    <property type="component" value="Chromosome"/>
</dbReference>
<dbReference type="Pfam" id="PF13302">
    <property type="entry name" value="Acetyltransf_3"/>
    <property type="match status" value="1"/>
</dbReference>
<dbReference type="PATRIC" id="fig|932677.3.peg.2599"/>
<dbReference type="PANTHER" id="PTHR43792:SF8">
    <property type="entry name" value="[RIBOSOMAL PROTEIN US5]-ALANINE N-ACETYLTRANSFERASE"/>
    <property type="match status" value="1"/>
</dbReference>
<dbReference type="Gene3D" id="3.40.630.30">
    <property type="match status" value="1"/>
</dbReference>
<evidence type="ECO:0000259" key="4">
    <source>
        <dbReference type="PROSITE" id="PS51186"/>
    </source>
</evidence>
<dbReference type="RefSeq" id="WP_014594388.1">
    <property type="nucleotide sequence ID" value="NC_017531.2"/>
</dbReference>
<proteinExistence type="inferred from homology"/>
<evidence type="ECO:0000256" key="3">
    <source>
        <dbReference type="ARBA" id="ARBA00038502"/>
    </source>
</evidence>
<dbReference type="GO" id="GO:0016747">
    <property type="term" value="F:acyltransferase activity, transferring groups other than amino-acyl groups"/>
    <property type="evidence" value="ECO:0007669"/>
    <property type="project" value="InterPro"/>
</dbReference>
<feature type="domain" description="N-acetyltransferase" evidence="4">
    <location>
        <begin position="9"/>
        <end position="169"/>
    </location>
</feature>
<evidence type="ECO:0000313" key="5">
    <source>
        <dbReference type="EMBL" id="BAK12323.1"/>
    </source>
</evidence>
<dbReference type="KEGG" id="paj:PAJ_2243"/>
<sequence length="179" mass="20644">MKIAESERVFIRRFLQQDAQGLLNYLSAPYPACFFDEKLADLEAAVKEARKRSIDATQFALCLQQTGELIGHLFACDDEEPDARTRNVGWYLNPAYQGYGYAQEAAICLFNYLFRIKNVRRIYAYVADDNAGSQRLCQRLGMRLEGCFKEHVSFTDHNGIAIYENTQIYAILQREWCIS</sequence>
<dbReference type="InterPro" id="IPR000182">
    <property type="entry name" value="GNAT_dom"/>
</dbReference>
<dbReference type="InterPro" id="IPR016181">
    <property type="entry name" value="Acyl_CoA_acyltransferase"/>
</dbReference>
<dbReference type="HOGENOM" id="CLU_013985_3_6_6"/>
<reference evidence="6" key="1">
    <citation type="journal article" date="2012" name="Appl. Microbiol. Biotechnol.">
        <title>The complete genome sequence of Pantoea ananatis AJ13355, an organism with great biotechnological potential.</title>
        <authorList>
            <person name="Hara Y."/>
            <person name="Kadotani N."/>
            <person name="Izui H."/>
            <person name="Katashkina J.I."/>
            <person name="Kuvaeva T.M."/>
            <person name="Andreeva I.G."/>
            <person name="Golubeva L.I."/>
            <person name="Malko D.B."/>
            <person name="Makeev V.J."/>
            <person name="Mashko S.V."/>
            <person name="Kozlov Y.I."/>
        </authorList>
    </citation>
    <scope>NUCLEOTIDE SEQUENCE [LARGE SCALE GENOMIC DNA]</scope>
    <source>
        <strain evidence="6">AJ13355</strain>
    </source>
</reference>
<evidence type="ECO:0000313" key="6">
    <source>
        <dbReference type="Proteomes" id="UP000006690"/>
    </source>
</evidence>